<gene>
    <name evidence="1" type="ORF">SB48_HM08orf05156</name>
</gene>
<evidence type="ECO:0000313" key="1">
    <source>
        <dbReference type="EMBL" id="AJO24020.1"/>
    </source>
</evidence>
<dbReference type="Proteomes" id="UP000032024">
    <property type="component" value="Chromosome"/>
</dbReference>
<dbReference type="EMBL" id="CP010525">
    <property type="protein sequence ID" value="AJO24020.1"/>
    <property type="molecule type" value="Genomic_DNA"/>
</dbReference>
<keyword evidence="2" id="KW-1185">Reference proteome</keyword>
<name>A0AAN0T9F0_HEYCO</name>
<reference evidence="2" key="1">
    <citation type="submission" date="2015-01" db="EMBL/GenBank/DDBJ databases">
        <title>Comparative genome analysis of Bacillus coagulans HM-08, Clostridium butyricum HM-68, Bacillus subtilis HM-66 and Bacillus paralicheniformis BL-09.</title>
        <authorList>
            <person name="Zhang H."/>
        </authorList>
    </citation>
    <scope>NUCLEOTIDE SEQUENCE [LARGE SCALE GENOMIC DNA]</scope>
    <source>
        <strain evidence="2">HM-08</strain>
    </source>
</reference>
<dbReference type="AlphaFoldDB" id="A0AAN0T9F0"/>
<organism evidence="1 2">
    <name type="scientific">Heyndrickxia coagulans</name>
    <name type="common">Weizmannia coagulans</name>
    <dbReference type="NCBI Taxonomy" id="1398"/>
    <lineage>
        <taxon>Bacteria</taxon>
        <taxon>Bacillati</taxon>
        <taxon>Bacillota</taxon>
        <taxon>Bacilli</taxon>
        <taxon>Bacillales</taxon>
        <taxon>Bacillaceae</taxon>
        <taxon>Heyndrickxia</taxon>
    </lineage>
</organism>
<protein>
    <submittedName>
        <fullName evidence="1">Uncharacterized protein</fullName>
    </submittedName>
</protein>
<evidence type="ECO:0000313" key="2">
    <source>
        <dbReference type="Proteomes" id="UP000032024"/>
    </source>
</evidence>
<proteinExistence type="predicted"/>
<accession>A0AAN0T9F0</accession>
<sequence length="47" mass="5346">MSSRQKDLFADAGHLNNAVFVSKGIPDVKVTGDAFFYVFWRLLREKA</sequence>